<keyword evidence="2" id="KW-1185">Reference proteome</keyword>
<gene>
    <name evidence="1" type="ORF">FB558_3641</name>
</gene>
<dbReference type="Proteomes" id="UP000315677">
    <property type="component" value="Unassembled WGS sequence"/>
</dbReference>
<protein>
    <submittedName>
        <fullName evidence="1">Uncharacterized protein</fullName>
    </submittedName>
</protein>
<sequence length="88" mass="9864">MGVLDRPATAAELTTIWLGGLLEMPPAVMQSLVVDVVTALRRRNPEEVERFRSLVARGCARFHIPQMDRLTRLFEDITAQMGGPSSWQ</sequence>
<organism evidence="1 2">
    <name type="scientific">Pseudonocardia kunmingensis</name>
    <dbReference type="NCBI Taxonomy" id="630975"/>
    <lineage>
        <taxon>Bacteria</taxon>
        <taxon>Bacillati</taxon>
        <taxon>Actinomycetota</taxon>
        <taxon>Actinomycetes</taxon>
        <taxon>Pseudonocardiales</taxon>
        <taxon>Pseudonocardiaceae</taxon>
        <taxon>Pseudonocardia</taxon>
    </lineage>
</organism>
<dbReference type="AlphaFoldDB" id="A0A543DP39"/>
<dbReference type="EMBL" id="VFPA01000002">
    <property type="protein sequence ID" value="TQM11097.1"/>
    <property type="molecule type" value="Genomic_DNA"/>
</dbReference>
<name>A0A543DP39_9PSEU</name>
<proteinExistence type="predicted"/>
<reference evidence="1 2" key="1">
    <citation type="submission" date="2019-06" db="EMBL/GenBank/DDBJ databases">
        <title>Sequencing the genomes of 1000 actinobacteria strains.</title>
        <authorList>
            <person name="Klenk H.-P."/>
        </authorList>
    </citation>
    <scope>NUCLEOTIDE SEQUENCE [LARGE SCALE GENOMIC DNA]</scope>
    <source>
        <strain evidence="1 2">DSM 45301</strain>
    </source>
</reference>
<evidence type="ECO:0000313" key="1">
    <source>
        <dbReference type="EMBL" id="TQM11097.1"/>
    </source>
</evidence>
<comment type="caution">
    <text evidence="1">The sequence shown here is derived from an EMBL/GenBank/DDBJ whole genome shotgun (WGS) entry which is preliminary data.</text>
</comment>
<accession>A0A543DP39</accession>
<evidence type="ECO:0000313" key="2">
    <source>
        <dbReference type="Proteomes" id="UP000315677"/>
    </source>
</evidence>